<dbReference type="InterPro" id="IPR014729">
    <property type="entry name" value="Rossmann-like_a/b/a_fold"/>
</dbReference>
<dbReference type="EC" id="2.7.7.2" evidence="14"/>
<evidence type="ECO:0000256" key="13">
    <source>
        <dbReference type="ARBA" id="ARBA00049494"/>
    </source>
</evidence>
<reference evidence="16 17" key="1">
    <citation type="submission" date="2013-07" db="EMBL/GenBank/DDBJ databases">
        <authorList>
            <person name="Weinstock G."/>
            <person name="Sodergren E."/>
            <person name="Wylie T."/>
            <person name="Fulton L."/>
            <person name="Fulton R."/>
            <person name="Fronick C."/>
            <person name="O'Laughlin M."/>
            <person name="Godfrey J."/>
            <person name="Miner T."/>
            <person name="Herter B."/>
            <person name="Appelbaum E."/>
            <person name="Cordes M."/>
            <person name="Lek S."/>
            <person name="Wollam A."/>
            <person name="Pepin K.H."/>
            <person name="Palsikar V.B."/>
            <person name="Mitreva M."/>
            <person name="Wilson R.K."/>
        </authorList>
    </citation>
    <scope>NUCLEOTIDE SEQUENCE [LARGE SCALE GENOMIC DNA]</scope>
    <source>
        <strain evidence="16 17">ATCC 14940</strain>
    </source>
</reference>
<dbReference type="GO" id="GO:0008531">
    <property type="term" value="F:riboflavin kinase activity"/>
    <property type="evidence" value="ECO:0007669"/>
    <property type="project" value="UniProtKB-UniRule"/>
</dbReference>
<dbReference type="EMBL" id="AWSU01000035">
    <property type="protein sequence ID" value="ERI80227.1"/>
    <property type="molecule type" value="Genomic_DNA"/>
</dbReference>
<keyword evidence="11" id="KW-0511">Multifunctional enzyme</keyword>
<dbReference type="GO" id="GO:0006747">
    <property type="term" value="P:FAD biosynthetic process"/>
    <property type="evidence" value="ECO:0007669"/>
    <property type="project" value="UniProtKB-UniRule"/>
</dbReference>
<evidence type="ECO:0000256" key="7">
    <source>
        <dbReference type="ARBA" id="ARBA00022741"/>
    </source>
</evidence>
<keyword evidence="8 14" id="KW-0418">Kinase</keyword>
<dbReference type="EC" id="2.7.1.26" evidence="14"/>
<keyword evidence="3 14" id="KW-0285">Flavoprotein</keyword>
<dbReference type="Gene3D" id="2.40.30.30">
    <property type="entry name" value="Riboflavin kinase-like"/>
    <property type="match status" value="1"/>
</dbReference>
<sequence length="331" mass="37966">MRANGNQRKFFWEEISMRYITGTREFNIEEPTVVTLGKFDGLHRGHQKLLNEVFRFRDKGYKTAVFTFETAPGTLMKGKLQTMITTNAERRENLEKAGVDYLVEYPFNQEVAHMQPEEFVSHILCGQMKARAIVTGTDFRFGYQRKGDVELLKSLAGKYGYEMVIVDKALDGSREISSTYIREELARGNIKKANELLGYTYMIHGRVIHGRHLGTTLGFPTVNIEPREQKHLPAFGVYLSKVVIDGNIHNGITNIGRKPTIEGKHPVGVETYIYDLDADLYDKWIEVRLTDFIRPEQRFSSVEALKERVLADKEAGRRLHARPYSIIAETD</sequence>
<evidence type="ECO:0000256" key="11">
    <source>
        <dbReference type="ARBA" id="ARBA00023268"/>
    </source>
</evidence>
<evidence type="ECO:0000313" key="17">
    <source>
        <dbReference type="Proteomes" id="UP000016491"/>
    </source>
</evidence>
<comment type="catalytic activity">
    <reaction evidence="12 14">
        <text>riboflavin + ATP = FMN + ADP + H(+)</text>
        <dbReference type="Rhea" id="RHEA:14357"/>
        <dbReference type="ChEBI" id="CHEBI:15378"/>
        <dbReference type="ChEBI" id="CHEBI:30616"/>
        <dbReference type="ChEBI" id="CHEBI:57986"/>
        <dbReference type="ChEBI" id="CHEBI:58210"/>
        <dbReference type="ChEBI" id="CHEBI:456216"/>
        <dbReference type="EC" id="2.7.1.26"/>
    </reaction>
</comment>
<keyword evidence="7 14" id="KW-0547">Nucleotide-binding</keyword>
<keyword evidence="10 14" id="KW-0067">ATP-binding</keyword>
<evidence type="ECO:0000256" key="14">
    <source>
        <dbReference type="PIRNR" id="PIRNR004491"/>
    </source>
</evidence>
<keyword evidence="6 14" id="KW-0548">Nucleotidyltransferase</keyword>
<proteinExistence type="inferred from homology"/>
<dbReference type="Pfam" id="PF06574">
    <property type="entry name" value="FAD_syn"/>
    <property type="match status" value="1"/>
</dbReference>
<dbReference type="SUPFAM" id="SSF52374">
    <property type="entry name" value="Nucleotidylyl transferase"/>
    <property type="match status" value="1"/>
</dbReference>
<evidence type="ECO:0000256" key="6">
    <source>
        <dbReference type="ARBA" id="ARBA00022695"/>
    </source>
</evidence>
<dbReference type="InterPro" id="IPR023468">
    <property type="entry name" value="Riboflavin_kinase"/>
</dbReference>
<comment type="caution">
    <text evidence="16">The sequence shown here is derived from an EMBL/GenBank/DDBJ whole genome shotgun (WGS) entry which is preliminary data.</text>
</comment>
<gene>
    <name evidence="16" type="ORF">CLOSYM_00431</name>
</gene>
<feature type="domain" description="Riboflavin kinase" evidence="15">
    <location>
        <begin position="196"/>
        <end position="321"/>
    </location>
</feature>
<organism evidence="16 17">
    <name type="scientific">[Clostridium] symbiosum ATCC 14940</name>
    <dbReference type="NCBI Taxonomy" id="411472"/>
    <lineage>
        <taxon>Bacteria</taxon>
        <taxon>Bacillati</taxon>
        <taxon>Bacillota</taxon>
        <taxon>Clostridia</taxon>
        <taxon>Lachnospirales</taxon>
        <taxon>Lachnospiraceae</taxon>
        <taxon>Otoolea</taxon>
    </lineage>
</organism>
<evidence type="ECO:0000256" key="3">
    <source>
        <dbReference type="ARBA" id="ARBA00022630"/>
    </source>
</evidence>
<dbReference type="SUPFAM" id="SSF82114">
    <property type="entry name" value="Riboflavin kinase-like"/>
    <property type="match status" value="1"/>
</dbReference>
<dbReference type="InterPro" id="IPR023465">
    <property type="entry name" value="Riboflavin_kinase_dom_sf"/>
</dbReference>
<dbReference type="AlphaFoldDB" id="A0ABC9U314"/>
<dbReference type="Proteomes" id="UP000016491">
    <property type="component" value="Unassembled WGS sequence"/>
</dbReference>
<evidence type="ECO:0000313" key="16">
    <source>
        <dbReference type="EMBL" id="ERI80227.1"/>
    </source>
</evidence>
<dbReference type="PANTHER" id="PTHR22749:SF6">
    <property type="entry name" value="RIBOFLAVIN KINASE"/>
    <property type="match status" value="1"/>
</dbReference>
<dbReference type="GO" id="GO:0005524">
    <property type="term" value="F:ATP binding"/>
    <property type="evidence" value="ECO:0007669"/>
    <property type="project" value="UniProtKB-UniRule"/>
</dbReference>
<comment type="pathway">
    <text evidence="2 14">Cofactor biosynthesis; FMN biosynthesis; FMN from riboflavin (ATP route): step 1/1.</text>
</comment>
<dbReference type="GO" id="GO:0009398">
    <property type="term" value="P:FMN biosynthetic process"/>
    <property type="evidence" value="ECO:0007669"/>
    <property type="project" value="UniProtKB-UniRule"/>
</dbReference>
<keyword evidence="9 14" id="KW-0274">FAD</keyword>
<comment type="catalytic activity">
    <reaction evidence="13 14">
        <text>FMN + ATP + H(+) = FAD + diphosphate</text>
        <dbReference type="Rhea" id="RHEA:17237"/>
        <dbReference type="ChEBI" id="CHEBI:15378"/>
        <dbReference type="ChEBI" id="CHEBI:30616"/>
        <dbReference type="ChEBI" id="CHEBI:33019"/>
        <dbReference type="ChEBI" id="CHEBI:57692"/>
        <dbReference type="ChEBI" id="CHEBI:58210"/>
        <dbReference type="EC" id="2.7.7.2"/>
    </reaction>
</comment>
<evidence type="ECO:0000256" key="2">
    <source>
        <dbReference type="ARBA" id="ARBA00005201"/>
    </source>
</evidence>
<accession>A0ABC9U314</accession>
<dbReference type="SMART" id="SM00904">
    <property type="entry name" value="Flavokinase"/>
    <property type="match status" value="1"/>
</dbReference>
<dbReference type="NCBIfam" id="NF004162">
    <property type="entry name" value="PRK05627.1-5"/>
    <property type="match status" value="1"/>
</dbReference>
<evidence type="ECO:0000256" key="12">
    <source>
        <dbReference type="ARBA" id="ARBA00047880"/>
    </source>
</evidence>
<dbReference type="Gene3D" id="3.40.50.620">
    <property type="entry name" value="HUPs"/>
    <property type="match status" value="1"/>
</dbReference>
<evidence type="ECO:0000256" key="4">
    <source>
        <dbReference type="ARBA" id="ARBA00022643"/>
    </source>
</evidence>
<evidence type="ECO:0000259" key="15">
    <source>
        <dbReference type="SMART" id="SM00904"/>
    </source>
</evidence>
<dbReference type="Pfam" id="PF01687">
    <property type="entry name" value="Flavokinase"/>
    <property type="match status" value="1"/>
</dbReference>
<dbReference type="NCBIfam" id="NF004160">
    <property type="entry name" value="PRK05627.1-3"/>
    <property type="match status" value="1"/>
</dbReference>
<dbReference type="InterPro" id="IPR015865">
    <property type="entry name" value="Riboflavin_kinase_bac/euk"/>
</dbReference>
<dbReference type="GO" id="GO:0003919">
    <property type="term" value="F:FMN adenylyltransferase activity"/>
    <property type="evidence" value="ECO:0007669"/>
    <property type="project" value="UniProtKB-UniRule"/>
</dbReference>
<dbReference type="InterPro" id="IPR015864">
    <property type="entry name" value="FAD_synthase"/>
</dbReference>
<name>A0ABC9U314_CLOSY</name>
<dbReference type="PANTHER" id="PTHR22749">
    <property type="entry name" value="RIBOFLAVIN KINASE/FMN ADENYLYLTRANSFERASE"/>
    <property type="match status" value="1"/>
</dbReference>
<evidence type="ECO:0000256" key="1">
    <source>
        <dbReference type="ARBA" id="ARBA00004726"/>
    </source>
</evidence>
<dbReference type="PIRSF" id="PIRSF004491">
    <property type="entry name" value="FAD_Synth"/>
    <property type="match status" value="1"/>
</dbReference>
<comment type="similarity">
    <text evidence="14">Belongs to the ribF family.</text>
</comment>
<keyword evidence="5 14" id="KW-0808">Transferase</keyword>
<dbReference type="InterPro" id="IPR002606">
    <property type="entry name" value="Riboflavin_kinase_bac"/>
</dbReference>
<evidence type="ECO:0000256" key="5">
    <source>
        <dbReference type="ARBA" id="ARBA00022679"/>
    </source>
</evidence>
<dbReference type="FunFam" id="3.40.50.620:FF:000021">
    <property type="entry name" value="Riboflavin biosynthesis protein"/>
    <property type="match status" value="1"/>
</dbReference>
<evidence type="ECO:0000256" key="9">
    <source>
        <dbReference type="ARBA" id="ARBA00022827"/>
    </source>
</evidence>
<dbReference type="NCBIfam" id="TIGR00083">
    <property type="entry name" value="ribF"/>
    <property type="match status" value="1"/>
</dbReference>
<evidence type="ECO:0000256" key="8">
    <source>
        <dbReference type="ARBA" id="ARBA00022777"/>
    </source>
</evidence>
<keyword evidence="4 14" id="KW-0288">FMN</keyword>
<evidence type="ECO:0000256" key="10">
    <source>
        <dbReference type="ARBA" id="ARBA00022840"/>
    </source>
</evidence>
<protein>
    <recommendedName>
        <fullName evidence="14">Riboflavin biosynthesis protein</fullName>
    </recommendedName>
    <domain>
        <recommendedName>
            <fullName evidence="14">Riboflavin kinase</fullName>
            <ecNumber evidence="14">2.7.1.26</ecNumber>
        </recommendedName>
        <alternativeName>
            <fullName evidence="14">Flavokinase</fullName>
        </alternativeName>
    </domain>
    <domain>
        <recommendedName>
            <fullName evidence="14">FMN adenylyltransferase</fullName>
            <ecNumber evidence="14">2.7.7.2</ecNumber>
        </recommendedName>
        <alternativeName>
            <fullName evidence="14">FAD pyrophosphorylase</fullName>
        </alternativeName>
        <alternativeName>
            <fullName evidence="14">FAD synthase</fullName>
        </alternativeName>
    </domain>
</protein>
<comment type="pathway">
    <text evidence="1 14">Cofactor biosynthesis; FAD biosynthesis; FAD from FMN: step 1/1.</text>
</comment>
<dbReference type="CDD" id="cd02064">
    <property type="entry name" value="FAD_synthetase_N"/>
    <property type="match status" value="1"/>
</dbReference>